<dbReference type="PANTHER" id="PTHR12357:SF3">
    <property type="entry name" value="YTH DOMAIN-CONTAINING PROTEIN 1"/>
    <property type="match status" value="1"/>
</dbReference>
<dbReference type="OrthoDB" id="6103986at2759"/>
<dbReference type="GO" id="GO:0005654">
    <property type="term" value="C:nucleoplasm"/>
    <property type="evidence" value="ECO:0007669"/>
    <property type="project" value="TreeGrafter"/>
</dbReference>
<reference evidence="2" key="1">
    <citation type="journal article" date="2020" name="Stud. Mycol.">
        <title>101 Dothideomycetes genomes: a test case for predicting lifestyles and emergence of pathogens.</title>
        <authorList>
            <person name="Haridas S."/>
            <person name="Albert R."/>
            <person name="Binder M."/>
            <person name="Bloem J."/>
            <person name="Labutti K."/>
            <person name="Salamov A."/>
            <person name="Andreopoulos B."/>
            <person name="Baker S."/>
            <person name="Barry K."/>
            <person name="Bills G."/>
            <person name="Bluhm B."/>
            <person name="Cannon C."/>
            <person name="Castanera R."/>
            <person name="Culley D."/>
            <person name="Daum C."/>
            <person name="Ezra D."/>
            <person name="Gonzalez J."/>
            <person name="Henrissat B."/>
            <person name="Kuo A."/>
            <person name="Liang C."/>
            <person name="Lipzen A."/>
            <person name="Lutzoni F."/>
            <person name="Magnuson J."/>
            <person name="Mondo S."/>
            <person name="Nolan M."/>
            <person name="Ohm R."/>
            <person name="Pangilinan J."/>
            <person name="Park H.-J."/>
            <person name="Ramirez L."/>
            <person name="Alfaro M."/>
            <person name="Sun H."/>
            <person name="Tritt A."/>
            <person name="Yoshinaga Y."/>
            <person name="Zwiers L.-H."/>
            <person name="Turgeon B."/>
            <person name="Goodwin S."/>
            <person name="Spatafora J."/>
            <person name="Crous P."/>
            <person name="Grigoriev I."/>
        </authorList>
    </citation>
    <scope>NUCLEOTIDE SEQUENCE</scope>
    <source>
        <strain evidence="2">CBS 121410</strain>
    </source>
</reference>
<dbReference type="Gene3D" id="3.10.590.10">
    <property type="entry name" value="ph1033 like domains"/>
    <property type="match status" value="1"/>
</dbReference>
<keyword evidence="3" id="KW-1185">Reference proteome</keyword>
<dbReference type="PROSITE" id="PS50882">
    <property type="entry name" value="YTH"/>
    <property type="match status" value="1"/>
</dbReference>
<dbReference type="AlphaFoldDB" id="A0A6A5YEK5"/>
<gene>
    <name evidence="2" type="ORF">K490DRAFT_37441</name>
</gene>
<accession>A0A6A5YEK5</accession>
<dbReference type="GO" id="GO:0000398">
    <property type="term" value="P:mRNA splicing, via spliceosome"/>
    <property type="evidence" value="ECO:0007669"/>
    <property type="project" value="TreeGrafter"/>
</dbReference>
<dbReference type="InterPro" id="IPR007275">
    <property type="entry name" value="YTH_domain"/>
</dbReference>
<dbReference type="EMBL" id="ML978714">
    <property type="protein sequence ID" value="KAF2089390.1"/>
    <property type="molecule type" value="Genomic_DNA"/>
</dbReference>
<evidence type="ECO:0000259" key="1">
    <source>
        <dbReference type="PROSITE" id="PS50882"/>
    </source>
</evidence>
<sequence length="82" mass="9108">MASPPGSAPLPVWATNLNWPTSGAFEIRWIAISDTPFRRVGHLKNCLNEGLAVPVGRDGQEIEEEAGRQVCEIVDEVVMEWY</sequence>
<dbReference type="Proteomes" id="UP000799776">
    <property type="component" value="Unassembled WGS sequence"/>
</dbReference>
<proteinExistence type="predicted"/>
<organism evidence="2 3">
    <name type="scientific">Saccharata proteae CBS 121410</name>
    <dbReference type="NCBI Taxonomy" id="1314787"/>
    <lineage>
        <taxon>Eukaryota</taxon>
        <taxon>Fungi</taxon>
        <taxon>Dikarya</taxon>
        <taxon>Ascomycota</taxon>
        <taxon>Pezizomycotina</taxon>
        <taxon>Dothideomycetes</taxon>
        <taxon>Dothideomycetes incertae sedis</taxon>
        <taxon>Botryosphaeriales</taxon>
        <taxon>Saccharataceae</taxon>
        <taxon>Saccharata</taxon>
    </lineage>
</organism>
<feature type="domain" description="YTH" evidence="1">
    <location>
        <begin position="1"/>
        <end position="74"/>
    </location>
</feature>
<dbReference type="CDD" id="cd21134">
    <property type="entry name" value="YTH"/>
    <property type="match status" value="1"/>
</dbReference>
<dbReference type="PANTHER" id="PTHR12357">
    <property type="entry name" value="YTH YT521-B HOMOLOGY DOMAIN-CONTAINING"/>
    <property type="match status" value="1"/>
</dbReference>
<dbReference type="GO" id="GO:0000381">
    <property type="term" value="P:regulation of alternative mRNA splicing, via spliceosome"/>
    <property type="evidence" value="ECO:0007669"/>
    <property type="project" value="TreeGrafter"/>
</dbReference>
<dbReference type="InterPro" id="IPR045168">
    <property type="entry name" value="YTH_prot"/>
</dbReference>
<evidence type="ECO:0000313" key="2">
    <source>
        <dbReference type="EMBL" id="KAF2089390.1"/>
    </source>
</evidence>
<dbReference type="Pfam" id="PF04146">
    <property type="entry name" value="YTH"/>
    <property type="match status" value="1"/>
</dbReference>
<dbReference type="GO" id="GO:0003729">
    <property type="term" value="F:mRNA binding"/>
    <property type="evidence" value="ECO:0007669"/>
    <property type="project" value="TreeGrafter"/>
</dbReference>
<name>A0A6A5YEK5_9PEZI</name>
<dbReference type="GO" id="GO:1990247">
    <property type="term" value="F:N6-methyladenosine-containing RNA reader activity"/>
    <property type="evidence" value="ECO:0007669"/>
    <property type="project" value="TreeGrafter"/>
</dbReference>
<protein>
    <recommendedName>
        <fullName evidence="1">YTH domain-containing protein</fullName>
    </recommendedName>
</protein>
<evidence type="ECO:0000313" key="3">
    <source>
        <dbReference type="Proteomes" id="UP000799776"/>
    </source>
</evidence>